<sequence length="498" mass="55678">MLPVKAWELSGVGVVRCLHIQICNFDALAHREHGPRKPLSHRTLALDDGVTSWNETLWPVQLHEARRFRVDTEREAFLQHLEEEGYAVAWSTSREGQVVKPPIPSRRVSHQTLVVADVLSEQDIGHARSLLWDFLEALPQTRVRRDDVKSWGCKRDWLPDERNGILNGFGFGQSDFMWFLRLRPKVKDAFAAVWSTNDLLVSFDGGNVFRPWRFDPAWRTLGGWYHCDQNTRLGAASRGRCCVQGLVTLSEASRNSGGLVVVPQSHRDHAEVCERSSLAESCGESLSGGSVGVHCNTPGWAPEAAAAARRVPLESGRRVAWPGWANRNMRTGEKLPPQGTDMSSVHLPIPDKSQLLASQNSSLLGYPQQDLEGDSQFASGTVGGMPALQKHSGEIVLWLVVAQPVRITLEIFPRTMSLRLLTVYNEIVNHGVGAEYIVLLCQAEGMPFTQCAQMEEWQLLREVGYVCMTPAAWASDETLEQRRKAFEEGISTSHWPHK</sequence>
<dbReference type="PANTHER" id="PTHR31630:SF10">
    <property type="entry name" value="PHYTANOYL-COA DIOXYGENASE"/>
    <property type="match status" value="1"/>
</dbReference>
<dbReference type="PANTHER" id="PTHR31630">
    <property type="entry name" value="PHYTANOYL-COA DIOXYGENASE-RELATED-RELATED"/>
    <property type="match status" value="1"/>
</dbReference>
<keyword evidence="2" id="KW-1185">Reference proteome</keyword>
<dbReference type="Proteomes" id="UP001642464">
    <property type="component" value="Unassembled WGS sequence"/>
</dbReference>
<comment type="caution">
    <text evidence="1">The sequence shown here is derived from an EMBL/GenBank/DDBJ whole genome shotgun (WGS) entry which is preliminary data.</text>
</comment>
<dbReference type="EMBL" id="CAXAMM010039906">
    <property type="protein sequence ID" value="CAK9089832.1"/>
    <property type="molecule type" value="Genomic_DNA"/>
</dbReference>
<reference evidence="1 2" key="1">
    <citation type="submission" date="2024-02" db="EMBL/GenBank/DDBJ databases">
        <authorList>
            <person name="Chen Y."/>
            <person name="Shah S."/>
            <person name="Dougan E. K."/>
            <person name="Thang M."/>
            <person name="Chan C."/>
        </authorList>
    </citation>
    <scope>NUCLEOTIDE SEQUENCE [LARGE SCALE GENOMIC DNA]</scope>
</reference>
<evidence type="ECO:0000313" key="2">
    <source>
        <dbReference type="Proteomes" id="UP001642464"/>
    </source>
</evidence>
<name>A0ABP0QNJ7_9DINO</name>
<accession>A0ABP0QNJ7</accession>
<dbReference type="SUPFAM" id="SSF51197">
    <property type="entry name" value="Clavaminate synthase-like"/>
    <property type="match status" value="1"/>
</dbReference>
<gene>
    <name evidence="1" type="ORF">SCF082_LOCUS42379</name>
</gene>
<dbReference type="Gene3D" id="2.60.120.620">
    <property type="entry name" value="q2cbj1_9rhob like domain"/>
    <property type="match status" value="1"/>
</dbReference>
<organism evidence="1 2">
    <name type="scientific">Durusdinium trenchii</name>
    <dbReference type="NCBI Taxonomy" id="1381693"/>
    <lineage>
        <taxon>Eukaryota</taxon>
        <taxon>Sar</taxon>
        <taxon>Alveolata</taxon>
        <taxon>Dinophyceae</taxon>
        <taxon>Suessiales</taxon>
        <taxon>Symbiodiniaceae</taxon>
        <taxon>Durusdinium</taxon>
    </lineage>
</organism>
<evidence type="ECO:0000313" key="1">
    <source>
        <dbReference type="EMBL" id="CAK9089832.1"/>
    </source>
</evidence>
<proteinExistence type="predicted"/>
<protein>
    <submittedName>
        <fullName evidence="1">Uncharacterized protein</fullName>
    </submittedName>
</protein>